<reference evidence="2 3" key="1">
    <citation type="submission" date="2019-07" db="EMBL/GenBank/DDBJ databases">
        <title>Genomic analysis of Lentibacillus sp. NKC851-2.</title>
        <authorList>
            <person name="Oh Y.J."/>
        </authorList>
    </citation>
    <scope>NUCLEOTIDE SEQUENCE [LARGE SCALE GENOMIC DNA]</scope>
    <source>
        <strain evidence="2 3">NKC851-2</strain>
    </source>
</reference>
<proteinExistence type="inferred from homology"/>
<dbReference type="RefSeq" id="WP_142790776.1">
    <property type="nucleotide sequence ID" value="NZ_VJMZ01000001.1"/>
</dbReference>
<dbReference type="Pfam" id="PF06908">
    <property type="entry name" value="YpsA"/>
    <property type="match status" value="1"/>
</dbReference>
<dbReference type="InterPro" id="IPR010697">
    <property type="entry name" value="YspA"/>
</dbReference>
<dbReference type="PIRSF" id="PIRSF021290">
    <property type="entry name" value="DUF1273"/>
    <property type="match status" value="1"/>
</dbReference>
<dbReference type="NCBIfam" id="NF010181">
    <property type="entry name" value="PRK13660.1"/>
    <property type="match status" value="1"/>
</dbReference>
<comment type="similarity">
    <text evidence="1">Belongs to the UPF0398 family.</text>
</comment>
<organism evidence="2 3">
    <name type="scientific">Lentibacillus cibarius</name>
    <dbReference type="NCBI Taxonomy" id="2583219"/>
    <lineage>
        <taxon>Bacteria</taxon>
        <taxon>Bacillati</taxon>
        <taxon>Bacillota</taxon>
        <taxon>Bacilli</taxon>
        <taxon>Bacillales</taxon>
        <taxon>Bacillaceae</taxon>
        <taxon>Lentibacillus</taxon>
    </lineage>
</organism>
<dbReference type="Proteomes" id="UP000319280">
    <property type="component" value="Unassembled WGS sequence"/>
</dbReference>
<dbReference type="AlphaFoldDB" id="A0A549YIG6"/>
<protein>
    <recommendedName>
        <fullName evidence="1">UPF0398 protein FH966_08260</fullName>
    </recommendedName>
</protein>
<evidence type="ECO:0000313" key="2">
    <source>
        <dbReference type="EMBL" id="TRM11676.1"/>
    </source>
</evidence>
<comment type="caution">
    <text evidence="2">The sequence shown here is derived from an EMBL/GenBank/DDBJ whole genome shotgun (WGS) entry which is preliminary data.</text>
</comment>
<keyword evidence="3" id="KW-1185">Reference proteome</keyword>
<dbReference type="Gene3D" id="3.40.50.450">
    <property type="match status" value="1"/>
</dbReference>
<dbReference type="EMBL" id="VJMZ01000001">
    <property type="protein sequence ID" value="TRM11676.1"/>
    <property type="molecule type" value="Genomic_DNA"/>
</dbReference>
<accession>A0A549YIG6</accession>
<gene>
    <name evidence="2" type="ORF">FH966_08260</name>
</gene>
<evidence type="ECO:0000313" key="3">
    <source>
        <dbReference type="Proteomes" id="UP000319280"/>
    </source>
</evidence>
<dbReference type="SUPFAM" id="SSF102405">
    <property type="entry name" value="MCP/YpsA-like"/>
    <property type="match status" value="1"/>
</dbReference>
<evidence type="ECO:0000256" key="1">
    <source>
        <dbReference type="HAMAP-Rule" id="MF_01575"/>
    </source>
</evidence>
<sequence length="184" mass="21361">MKVLAVTGYKPMELNIFKPDDVRITYIKAAIEKRLIAFIEEGLEWVIISGKMGVELWAGEIVLELREVYGLKLAVIPPFENQDERWPEHVQQVYQELTATADFSRPLYKGGYSGPYQYQASNKWLIDKSDGCLLLLDEEFPGSNRYFYQEAHAYDGDYPLFLITPSDLEDTVEEMRMADPEYWD</sequence>
<dbReference type="PANTHER" id="PTHR38440:SF1">
    <property type="entry name" value="UPF0398 PROTEIN SPR0331"/>
    <property type="match status" value="1"/>
</dbReference>
<dbReference type="HAMAP" id="MF_01575">
    <property type="entry name" value="UPF0398"/>
    <property type="match status" value="1"/>
</dbReference>
<name>A0A549YIG6_9BACI</name>
<dbReference type="PANTHER" id="PTHR38440">
    <property type="entry name" value="UPF0398 PROTEIN YPSA"/>
    <property type="match status" value="1"/>
</dbReference>